<keyword evidence="1" id="KW-1133">Transmembrane helix</keyword>
<keyword evidence="2" id="KW-0732">Signal</keyword>
<feature type="transmembrane region" description="Helical" evidence="1">
    <location>
        <begin position="122"/>
        <end position="144"/>
    </location>
</feature>
<feature type="chain" id="PRO_5043019803" description="Transmembrane protein" evidence="2">
    <location>
        <begin position="22"/>
        <end position="157"/>
    </location>
</feature>
<sequence>MAHFLLLCLIPFHAFVVLAMANEKVQTMVEPNVAPSPSNGERLDMAQAPVIRKLGKHYPKVVKSFGAPCSSPSQAPNVHSVEAISSSDQTAAVETKSDGYGIVQGQEVHLKVPHHHSMDKSVAGGGVILGGLATTFLVAVFCYIRATGRGNTDANNV</sequence>
<evidence type="ECO:0000256" key="1">
    <source>
        <dbReference type="SAM" id="Phobius"/>
    </source>
</evidence>
<protein>
    <recommendedName>
        <fullName evidence="5">Transmembrane protein</fullName>
    </recommendedName>
</protein>
<dbReference type="EMBL" id="JBBPBK010000002">
    <property type="protein sequence ID" value="KAK9290832.1"/>
    <property type="molecule type" value="Genomic_DNA"/>
</dbReference>
<organism evidence="3 4">
    <name type="scientific">Liquidambar formosana</name>
    <name type="common">Formosan gum</name>
    <dbReference type="NCBI Taxonomy" id="63359"/>
    <lineage>
        <taxon>Eukaryota</taxon>
        <taxon>Viridiplantae</taxon>
        <taxon>Streptophyta</taxon>
        <taxon>Embryophyta</taxon>
        <taxon>Tracheophyta</taxon>
        <taxon>Spermatophyta</taxon>
        <taxon>Magnoliopsida</taxon>
        <taxon>eudicotyledons</taxon>
        <taxon>Gunneridae</taxon>
        <taxon>Pentapetalae</taxon>
        <taxon>Saxifragales</taxon>
        <taxon>Altingiaceae</taxon>
        <taxon>Liquidambar</taxon>
    </lineage>
</organism>
<comment type="caution">
    <text evidence="3">The sequence shown here is derived from an EMBL/GenBank/DDBJ whole genome shotgun (WGS) entry which is preliminary data.</text>
</comment>
<evidence type="ECO:0000313" key="3">
    <source>
        <dbReference type="EMBL" id="KAK9290832.1"/>
    </source>
</evidence>
<evidence type="ECO:0008006" key="5">
    <source>
        <dbReference type="Google" id="ProtNLM"/>
    </source>
</evidence>
<dbReference type="Proteomes" id="UP001415857">
    <property type="component" value="Unassembled WGS sequence"/>
</dbReference>
<gene>
    <name evidence="3" type="ORF">L1049_009010</name>
</gene>
<dbReference type="PANTHER" id="PTHR34558">
    <property type="entry name" value="EXPRESSED PROTEIN"/>
    <property type="match status" value="1"/>
</dbReference>
<evidence type="ECO:0000313" key="4">
    <source>
        <dbReference type="Proteomes" id="UP001415857"/>
    </source>
</evidence>
<proteinExistence type="predicted"/>
<evidence type="ECO:0000256" key="2">
    <source>
        <dbReference type="SAM" id="SignalP"/>
    </source>
</evidence>
<keyword evidence="4" id="KW-1185">Reference proteome</keyword>
<name>A0AAP0S581_LIQFO</name>
<keyword evidence="1" id="KW-0472">Membrane</keyword>
<keyword evidence="1" id="KW-0812">Transmembrane</keyword>
<reference evidence="3 4" key="1">
    <citation type="journal article" date="2024" name="Plant J.">
        <title>Genome sequences and population genomics reveal climatic adaptation and genomic divergence between two closely related sweetgum species.</title>
        <authorList>
            <person name="Xu W.Q."/>
            <person name="Ren C.Q."/>
            <person name="Zhang X.Y."/>
            <person name="Comes H.P."/>
            <person name="Liu X.H."/>
            <person name="Li Y.G."/>
            <person name="Kettle C.J."/>
            <person name="Jalonen R."/>
            <person name="Gaisberger H."/>
            <person name="Ma Y.Z."/>
            <person name="Qiu Y.X."/>
        </authorList>
    </citation>
    <scope>NUCLEOTIDE SEQUENCE [LARGE SCALE GENOMIC DNA]</scope>
    <source>
        <strain evidence="3">Hangzhou</strain>
    </source>
</reference>
<feature type="signal peptide" evidence="2">
    <location>
        <begin position="1"/>
        <end position="21"/>
    </location>
</feature>
<dbReference type="PANTHER" id="PTHR34558:SF9">
    <property type="entry name" value="F3L24.15 PROTEIN"/>
    <property type="match status" value="1"/>
</dbReference>
<accession>A0AAP0S581</accession>
<dbReference type="AlphaFoldDB" id="A0AAP0S581"/>